<sequence>HSLTIEKGKLLVEGYVVQRIEYTIGCSNEQSNESFRYQLLQKMVLELIVQLLQEQEVKVEII</sequence>
<dbReference type="Proteomes" id="UP001291930">
    <property type="component" value="Unassembled WGS sequence"/>
</dbReference>
<dbReference type="Pfam" id="PF25250">
    <property type="entry name" value="DUF7852"/>
    <property type="match status" value="1"/>
</dbReference>
<feature type="non-terminal residue" evidence="2">
    <location>
        <position position="1"/>
    </location>
</feature>
<dbReference type="EMBL" id="JAXOVW010000110">
    <property type="protein sequence ID" value="MDZ5610101.1"/>
    <property type="molecule type" value="Genomic_DNA"/>
</dbReference>
<keyword evidence="3" id="KW-1185">Reference proteome</keyword>
<feature type="domain" description="DUF7852" evidence="1">
    <location>
        <begin position="3"/>
        <end position="57"/>
    </location>
</feature>
<comment type="caution">
    <text evidence="2">The sequence shown here is derived from an EMBL/GenBank/DDBJ whole genome shotgun (WGS) entry which is preliminary data.</text>
</comment>
<proteinExistence type="predicted"/>
<evidence type="ECO:0000313" key="3">
    <source>
        <dbReference type="Proteomes" id="UP001291930"/>
    </source>
</evidence>
<protein>
    <recommendedName>
        <fullName evidence="1">DUF7852 domain-containing protein</fullName>
    </recommendedName>
</protein>
<gene>
    <name evidence="2" type="ORF">U2I54_24400</name>
</gene>
<accession>A0ABU5K3A2</accession>
<name>A0ABU5K3A2_9BACI</name>
<dbReference type="InterPro" id="IPR057174">
    <property type="entry name" value="DUF7852"/>
</dbReference>
<reference evidence="3" key="1">
    <citation type="submission" date="2023-11" db="EMBL/GenBank/DDBJ databases">
        <title>Genome Sequence of Bacillus pseudomycoides stain BUPM19.</title>
        <authorList>
            <person name="Farhat A."/>
        </authorList>
    </citation>
    <scope>NUCLEOTIDE SEQUENCE [LARGE SCALE GENOMIC DNA]</scope>
    <source>
        <strain evidence="3">BUPM19</strain>
    </source>
</reference>
<organism evidence="2 3">
    <name type="scientific">Bacillus bingmayongensis</name>
    <dbReference type="NCBI Taxonomy" id="1150157"/>
    <lineage>
        <taxon>Bacteria</taxon>
        <taxon>Bacillati</taxon>
        <taxon>Bacillota</taxon>
        <taxon>Bacilli</taxon>
        <taxon>Bacillales</taxon>
        <taxon>Bacillaceae</taxon>
        <taxon>Bacillus</taxon>
    </lineage>
</organism>
<evidence type="ECO:0000313" key="2">
    <source>
        <dbReference type="EMBL" id="MDZ5610101.1"/>
    </source>
</evidence>
<evidence type="ECO:0000259" key="1">
    <source>
        <dbReference type="Pfam" id="PF25250"/>
    </source>
</evidence>